<dbReference type="Pfam" id="PF00752">
    <property type="entry name" value="XPG_N"/>
    <property type="match status" value="1"/>
</dbReference>
<protein>
    <submittedName>
        <fullName evidence="4">Asteroid homolog 1</fullName>
    </submittedName>
</protein>
<evidence type="ECO:0000256" key="1">
    <source>
        <dbReference type="ARBA" id="ARBA00007398"/>
    </source>
</evidence>
<dbReference type="GO" id="GO:0004518">
    <property type="term" value="F:nuclease activity"/>
    <property type="evidence" value="ECO:0007669"/>
    <property type="project" value="InterPro"/>
</dbReference>
<dbReference type="InterPro" id="IPR026832">
    <property type="entry name" value="Asteroid"/>
</dbReference>
<dbReference type="Pfam" id="PF12813">
    <property type="entry name" value="XPG_I_2"/>
    <property type="match status" value="1"/>
</dbReference>
<sequence length="676" mass="75708">MGVQGLASLIKNHRTIYRDVRFRKSRLVIDGCNLIYLLYFNSGLDQNRGGDYAAFEDLIEKFIKALRDCEVTPYVVLDGGADYTGKKLETLTLRAKGRIARAHQAAVGDTKEDILPQLVKLTFKQTLARLEVPVAQCYGEADQEIAALAKEWQCPVLSNDSDFYIFDLPAGLLPISYFQWEAVVQSGSQSYIPCKNYNASSFCIVFNIQRQLLPTFAALAGNDYVKLERMDSPVHWTQFCPASSETPTCLEGLLCWLRDFHQTQEAFEAALGLMGELSTKRKAGVLEGLYLGMEEYKLPPSSLKRFFTHGTPPPLPAAEQVAGLVPDWTRLPLTQARLTSDILDVLQLHGISLAFTVGDADMPSMHLTSRPIRQVMYGLLLGKGKQHQVTECDRDGLQLTATLVQPAFTGVSQQLRLSSLDQAEPSQRLQVLLEALGATEASLSRLPPQLRLPVAVTCYWLQRAQPHPDESLLKALLLGISNGEGLRQRAALQIQNEHCKQKLDVRVVHAFNQWQACLKDSLHLNQLLGFPLPEPQIARLYEGTVVHHLVYWMRTGGKLKYFLKSDCSSVKQYQAMLAVVHQLPTQEVSTPSEIQKTAASSQRQPLNDLTANLQQLYGDEDEEAATEVRSAVKALEDIHLDDFVSVRTRYKAKERNNRSKNPELARKEECRGLDFL</sequence>
<dbReference type="PANTHER" id="PTHR15665:SF1">
    <property type="entry name" value="PROTEIN ASTEROID HOMOLOG 1"/>
    <property type="match status" value="1"/>
</dbReference>
<keyword evidence="5" id="KW-1185">Reference proteome</keyword>
<evidence type="ECO:0000313" key="4">
    <source>
        <dbReference type="Ensembl" id="ENSDLAP00005082979.1"/>
    </source>
</evidence>
<reference evidence="4" key="1">
    <citation type="submission" date="2025-08" db="UniProtKB">
        <authorList>
            <consortium name="Ensembl"/>
        </authorList>
    </citation>
    <scope>IDENTIFICATION</scope>
</reference>
<evidence type="ECO:0000259" key="3">
    <source>
        <dbReference type="Pfam" id="PF12813"/>
    </source>
</evidence>
<gene>
    <name evidence="4" type="primary">ASTE1</name>
    <name evidence="4" type="synonym">LOC127362943</name>
</gene>
<dbReference type="InterPro" id="IPR039436">
    <property type="entry name" value="Asteroid_dom"/>
</dbReference>
<dbReference type="Ensembl" id="ENSDLAT00005086067.1">
    <property type="protein sequence ID" value="ENSDLAP00005082979.1"/>
    <property type="gene ID" value="ENSDLAG00005033158.1"/>
</dbReference>
<accession>A0A8P4GKB9</accession>
<dbReference type="Proteomes" id="UP000694389">
    <property type="component" value="Unassembled WGS sequence"/>
</dbReference>
<proteinExistence type="inferred from homology"/>
<dbReference type="InterPro" id="IPR029060">
    <property type="entry name" value="PIN-like_dom_sf"/>
</dbReference>
<feature type="domain" description="Asteroid" evidence="3">
    <location>
        <begin position="131"/>
        <end position="170"/>
    </location>
</feature>
<dbReference type="GeneTree" id="ENSGT00390000010145"/>
<name>A0A8P4GKB9_DICLA</name>
<evidence type="ECO:0000313" key="5">
    <source>
        <dbReference type="Proteomes" id="UP000694389"/>
    </source>
</evidence>
<organism evidence="4 5">
    <name type="scientific">Dicentrarchus labrax</name>
    <name type="common">European seabass</name>
    <name type="synonym">Morone labrax</name>
    <dbReference type="NCBI Taxonomy" id="13489"/>
    <lineage>
        <taxon>Eukaryota</taxon>
        <taxon>Metazoa</taxon>
        <taxon>Chordata</taxon>
        <taxon>Craniata</taxon>
        <taxon>Vertebrata</taxon>
        <taxon>Euteleostomi</taxon>
        <taxon>Actinopterygii</taxon>
        <taxon>Neopterygii</taxon>
        <taxon>Teleostei</taxon>
        <taxon>Neoteleostei</taxon>
        <taxon>Acanthomorphata</taxon>
        <taxon>Eupercaria</taxon>
        <taxon>Moronidae</taxon>
        <taxon>Dicentrarchus</taxon>
    </lineage>
</organism>
<dbReference type="Gene3D" id="3.40.50.1010">
    <property type="entry name" value="5'-nuclease"/>
    <property type="match status" value="1"/>
</dbReference>
<feature type="domain" description="XPG N-terminal" evidence="2">
    <location>
        <begin position="1"/>
        <end position="92"/>
    </location>
</feature>
<comment type="similarity">
    <text evidence="1">Belongs to the asteroid family.</text>
</comment>
<dbReference type="AlphaFoldDB" id="A0A8P4GKB9"/>
<dbReference type="PANTHER" id="PTHR15665">
    <property type="entry name" value="ASTEROID PROTEIN"/>
    <property type="match status" value="1"/>
</dbReference>
<dbReference type="InterPro" id="IPR006085">
    <property type="entry name" value="XPG_DNA_repair_N"/>
</dbReference>
<evidence type="ECO:0000259" key="2">
    <source>
        <dbReference type="Pfam" id="PF00752"/>
    </source>
</evidence>
<reference evidence="4" key="2">
    <citation type="submission" date="2025-09" db="UniProtKB">
        <authorList>
            <consortium name="Ensembl"/>
        </authorList>
    </citation>
    <scope>IDENTIFICATION</scope>
</reference>
<dbReference type="SUPFAM" id="SSF88723">
    <property type="entry name" value="PIN domain-like"/>
    <property type="match status" value="1"/>
</dbReference>